<organism evidence="6 7">
    <name type="scientific">Ceratopteris richardii</name>
    <name type="common">Triangle waterfern</name>
    <dbReference type="NCBI Taxonomy" id="49495"/>
    <lineage>
        <taxon>Eukaryota</taxon>
        <taxon>Viridiplantae</taxon>
        <taxon>Streptophyta</taxon>
        <taxon>Embryophyta</taxon>
        <taxon>Tracheophyta</taxon>
        <taxon>Polypodiopsida</taxon>
        <taxon>Polypodiidae</taxon>
        <taxon>Polypodiales</taxon>
        <taxon>Pteridineae</taxon>
        <taxon>Pteridaceae</taxon>
        <taxon>Parkerioideae</taxon>
        <taxon>Ceratopteris</taxon>
    </lineage>
</organism>
<dbReference type="PROSITE" id="PS51005">
    <property type="entry name" value="NAC"/>
    <property type="match status" value="1"/>
</dbReference>
<keyword evidence="2" id="KW-0804">Transcription</keyword>
<evidence type="ECO:0000256" key="4">
    <source>
        <dbReference type="SAM" id="MobiDB-lite"/>
    </source>
</evidence>
<accession>A0A8T2SLI5</accession>
<sequence>MAVRMVLPPGFRFHPTDEELLAFYLKRKAEGMELHSNVIAEVDLYRHDPWELPSFSCIANRESEAWYFFHSSDKKYPKGHRTNRATASGYWKATGRDRSIYDSKSRTPLGVKKTLVFYKGRAPSGARTDWVMHEYQLVSASADRSSPPLVVCRIVKKKCKICRSQVSLKSPLDELHCSDAGEHCVSFMDDAANCMEPENLPTISLFAHVEEQKPIVSSANQSGVSMGIDMNCSNNDGQDDGDVCDDAADNDEDVGEEEL</sequence>
<evidence type="ECO:0000313" key="7">
    <source>
        <dbReference type="Proteomes" id="UP000825935"/>
    </source>
</evidence>
<dbReference type="GO" id="GO:0003677">
    <property type="term" value="F:DNA binding"/>
    <property type="evidence" value="ECO:0007669"/>
    <property type="project" value="InterPro"/>
</dbReference>
<dbReference type="Gene3D" id="2.170.150.80">
    <property type="entry name" value="NAC domain"/>
    <property type="match status" value="1"/>
</dbReference>
<keyword evidence="1" id="KW-0805">Transcription regulation</keyword>
<evidence type="ECO:0000313" key="6">
    <source>
        <dbReference type="EMBL" id="KAH7351875.1"/>
    </source>
</evidence>
<dbReference type="InterPro" id="IPR003441">
    <property type="entry name" value="NAC-dom"/>
</dbReference>
<evidence type="ECO:0000256" key="3">
    <source>
        <dbReference type="ARBA" id="ARBA00023242"/>
    </source>
</evidence>
<dbReference type="SUPFAM" id="SSF101941">
    <property type="entry name" value="NAC domain"/>
    <property type="match status" value="1"/>
</dbReference>
<comment type="caution">
    <text evidence="6">The sequence shown here is derived from an EMBL/GenBank/DDBJ whole genome shotgun (WGS) entry which is preliminary data.</text>
</comment>
<dbReference type="EMBL" id="CM035424">
    <property type="protein sequence ID" value="KAH7351875.1"/>
    <property type="molecule type" value="Genomic_DNA"/>
</dbReference>
<feature type="compositionally biased region" description="Acidic residues" evidence="4">
    <location>
        <begin position="237"/>
        <end position="259"/>
    </location>
</feature>
<keyword evidence="7" id="KW-1185">Reference proteome</keyword>
<feature type="domain" description="NAC" evidence="5">
    <location>
        <begin position="7"/>
        <end position="157"/>
    </location>
</feature>
<feature type="region of interest" description="Disordered" evidence="4">
    <location>
        <begin position="228"/>
        <end position="259"/>
    </location>
</feature>
<dbReference type="PANTHER" id="PTHR31744">
    <property type="entry name" value="PROTEIN CUP-SHAPED COTYLEDON 2-RELATED"/>
    <property type="match status" value="1"/>
</dbReference>
<proteinExistence type="predicted"/>
<dbReference type="AlphaFoldDB" id="A0A8T2SLI5"/>
<keyword evidence="3" id="KW-0539">Nucleus</keyword>
<dbReference type="Proteomes" id="UP000825935">
    <property type="component" value="Chromosome 19"/>
</dbReference>
<dbReference type="OMA" id="MMMNLPR"/>
<evidence type="ECO:0000259" key="5">
    <source>
        <dbReference type="PROSITE" id="PS51005"/>
    </source>
</evidence>
<dbReference type="Pfam" id="PF02365">
    <property type="entry name" value="NAM"/>
    <property type="match status" value="1"/>
</dbReference>
<evidence type="ECO:0000256" key="2">
    <source>
        <dbReference type="ARBA" id="ARBA00023163"/>
    </source>
</evidence>
<evidence type="ECO:0000256" key="1">
    <source>
        <dbReference type="ARBA" id="ARBA00023015"/>
    </source>
</evidence>
<gene>
    <name evidence="6" type="ORF">KP509_19G018400</name>
</gene>
<dbReference type="GO" id="GO:0006355">
    <property type="term" value="P:regulation of DNA-templated transcription"/>
    <property type="evidence" value="ECO:0007669"/>
    <property type="project" value="InterPro"/>
</dbReference>
<name>A0A8T2SLI5_CERRI</name>
<dbReference type="InterPro" id="IPR036093">
    <property type="entry name" value="NAC_dom_sf"/>
</dbReference>
<reference evidence="6" key="1">
    <citation type="submission" date="2021-08" db="EMBL/GenBank/DDBJ databases">
        <title>WGS assembly of Ceratopteris richardii.</title>
        <authorList>
            <person name="Marchant D.B."/>
            <person name="Chen G."/>
            <person name="Jenkins J."/>
            <person name="Shu S."/>
            <person name="Leebens-Mack J."/>
            <person name="Grimwood J."/>
            <person name="Schmutz J."/>
            <person name="Soltis P."/>
            <person name="Soltis D."/>
            <person name="Chen Z.-H."/>
        </authorList>
    </citation>
    <scope>NUCLEOTIDE SEQUENCE</scope>
    <source>
        <strain evidence="6">Whitten #5841</strain>
        <tissue evidence="6">Leaf</tissue>
    </source>
</reference>
<protein>
    <recommendedName>
        <fullName evidence="5">NAC domain-containing protein</fullName>
    </recommendedName>
</protein>
<dbReference type="OrthoDB" id="1912886at2759"/>